<evidence type="ECO:0000313" key="10">
    <source>
        <dbReference type="Proteomes" id="UP000198802"/>
    </source>
</evidence>
<dbReference type="InterPro" id="IPR014776">
    <property type="entry name" value="4pyrrole_Mease_sub2"/>
</dbReference>
<dbReference type="GO" id="GO:0019354">
    <property type="term" value="P:siroheme biosynthetic process"/>
    <property type="evidence" value="ECO:0007669"/>
    <property type="project" value="InterPro"/>
</dbReference>
<organism evidence="9 10">
    <name type="scientific">Parafrankia irregularis</name>
    <dbReference type="NCBI Taxonomy" id="795642"/>
    <lineage>
        <taxon>Bacteria</taxon>
        <taxon>Bacillati</taxon>
        <taxon>Actinomycetota</taxon>
        <taxon>Actinomycetes</taxon>
        <taxon>Frankiales</taxon>
        <taxon>Frankiaceae</taxon>
        <taxon>Parafrankia</taxon>
    </lineage>
</organism>
<dbReference type="FunFam" id="3.40.1010.10:FF:000001">
    <property type="entry name" value="Siroheme synthase"/>
    <property type="match status" value="1"/>
</dbReference>
<evidence type="ECO:0000256" key="5">
    <source>
        <dbReference type="ARBA" id="ARBA00023244"/>
    </source>
</evidence>
<dbReference type="CDD" id="cd11642">
    <property type="entry name" value="SUMT"/>
    <property type="match status" value="1"/>
</dbReference>
<dbReference type="EMBL" id="FAOZ01000002">
    <property type="protein sequence ID" value="CUU54248.1"/>
    <property type="molecule type" value="Genomic_DNA"/>
</dbReference>
<dbReference type="InterPro" id="IPR003754">
    <property type="entry name" value="4pyrrol_synth_uPrphyn_synth"/>
</dbReference>
<gene>
    <name evidence="9" type="ORF">Ga0074812_102254</name>
</gene>
<dbReference type="AlphaFoldDB" id="A0A0S4QHJ2"/>
<evidence type="ECO:0000259" key="7">
    <source>
        <dbReference type="Pfam" id="PF00590"/>
    </source>
</evidence>
<keyword evidence="3 9" id="KW-0808">Transferase</keyword>
<dbReference type="InterPro" id="IPR003043">
    <property type="entry name" value="Uropor_MeTrfase_CS"/>
</dbReference>
<keyword evidence="10" id="KW-1185">Reference proteome</keyword>
<dbReference type="Proteomes" id="UP000198802">
    <property type="component" value="Unassembled WGS sequence"/>
</dbReference>
<dbReference type="PROSITE" id="PS00839">
    <property type="entry name" value="SUMT_1"/>
    <property type="match status" value="1"/>
</dbReference>
<keyword evidence="5" id="KW-0627">Porphyrin biosynthesis</keyword>
<evidence type="ECO:0000256" key="4">
    <source>
        <dbReference type="ARBA" id="ARBA00022691"/>
    </source>
</evidence>
<dbReference type="SUPFAM" id="SSF53790">
    <property type="entry name" value="Tetrapyrrole methylase"/>
    <property type="match status" value="1"/>
</dbReference>
<evidence type="ECO:0000313" key="9">
    <source>
        <dbReference type="EMBL" id="CUU54248.1"/>
    </source>
</evidence>
<dbReference type="InterPro" id="IPR006366">
    <property type="entry name" value="CobA/CysG_C"/>
</dbReference>
<evidence type="ECO:0000256" key="6">
    <source>
        <dbReference type="SAM" id="MobiDB-lite"/>
    </source>
</evidence>
<dbReference type="InterPro" id="IPR050161">
    <property type="entry name" value="Siro_Cobalamin_biosynth"/>
</dbReference>
<dbReference type="Gene3D" id="3.40.1010.10">
    <property type="entry name" value="Cobalt-precorrin-4 Transmethylase, Domain 1"/>
    <property type="match status" value="1"/>
</dbReference>
<dbReference type="Pfam" id="PF00590">
    <property type="entry name" value="TP_methylase"/>
    <property type="match status" value="1"/>
</dbReference>
<proteinExistence type="predicted"/>
<dbReference type="GO" id="GO:0004852">
    <property type="term" value="F:uroporphyrinogen-III synthase activity"/>
    <property type="evidence" value="ECO:0007669"/>
    <property type="project" value="InterPro"/>
</dbReference>
<evidence type="ECO:0000259" key="8">
    <source>
        <dbReference type="Pfam" id="PF02602"/>
    </source>
</evidence>
<dbReference type="NCBIfam" id="NF004790">
    <property type="entry name" value="PRK06136.1"/>
    <property type="match status" value="1"/>
</dbReference>
<keyword evidence="2 9" id="KW-0489">Methyltransferase</keyword>
<feature type="compositionally biased region" description="Low complexity" evidence="6">
    <location>
        <begin position="16"/>
        <end position="26"/>
    </location>
</feature>
<dbReference type="FunFam" id="3.30.950.10:FF:000001">
    <property type="entry name" value="Siroheme synthase"/>
    <property type="match status" value="1"/>
</dbReference>
<dbReference type="InterPro" id="IPR036108">
    <property type="entry name" value="4pyrrol_syn_uPrphyn_synt_sf"/>
</dbReference>
<dbReference type="GO" id="GO:0032259">
    <property type="term" value="P:methylation"/>
    <property type="evidence" value="ECO:0007669"/>
    <property type="project" value="UniProtKB-KW"/>
</dbReference>
<dbReference type="Gene3D" id="3.40.50.10090">
    <property type="match status" value="2"/>
</dbReference>
<dbReference type="EC" id="2.1.1.107" evidence="1"/>
<evidence type="ECO:0000256" key="3">
    <source>
        <dbReference type="ARBA" id="ARBA00022679"/>
    </source>
</evidence>
<dbReference type="GO" id="GO:0004851">
    <property type="term" value="F:uroporphyrin-III C-methyltransferase activity"/>
    <property type="evidence" value="ECO:0007669"/>
    <property type="project" value="UniProtKB-EC"/>
</dbReference>
<dbReference type="PANTHER" id="PTHR45790">
    <property type="entry name" value="SIROHEME SYNTHASE-RELATED"/>
    <property type="match status" value="1"/>
</dbReference>
<dbReference type="Gene3D" id="3.30.950.10">
    <property type="entry name" value="Methyltransferase, Cobalt-precorrin-4 Transmethylase, Domain 2"/>
    <property type="match status" value="1"/>
</dbReference>
<keyword evidence="4" id="KW-0949">S-adenosyl-L-methionine</keyword>
<dbReference type="NCBIfam" id="TIGR01469">
    <property type="entry name" value="cobA_cysG_Cterm"/>
    <property type="match status" value="1"/>
</dbReference>
<sequence length="549" mass="55437">MHAVVLAMTGPGAHQPGSALAPGSAPAPEPTTTGRPSAGRGGAGEVWLVGAGPGDPGLLTVRGRELLAAADVVVTDRLAAAVLLDAVRSDARIIHVGKSPTRSRSQDEVNQILVDEARTGATVVRLKGGDPFLLGRGGEEAEACAAAGIRCTVVPGVTSAIAAPAYAGIPVTHRGVAQDLTIVSGHVPPGHPDSTVDWAALASSRATVVVLMGVARLIDIADALLRGGRPPETPAAVIERGTTPAQRVLRTTLESIAVDAVAFRLRSPAVLVVGPVAARRDAAVLPDQAAVGSAADTDGDRTAAAGPLAGVRVLVPRTRARDSLLARRLRELGAEAVETVVSRLVPATDGAALREALPGADGLVLADADEVAATVTLLRAAGTDVRALAGLTLVAASDSAAAALDALGLVSVRSSAEVQVANRVVTEVPVPGLRVVICGSAPPPAGIRTLRRVRLLTDVAAEPDLRIAEELRHGDLDAVALASSTAARCLSELYGPLPDTVRVAAMGRRTVEACEAAGLRVDAVPAEPGIYPLAAVVGELVTGRPTPGS</sequence>
<evidence type="ECO:0000256" key="1">
    <source>
        <dbReference type="ARBA" id="ARBA00012162"/>
    </source>
</evidence>
<dbReference type="InterPro" id="IPR035996">
    <property type="entry name" value="4pyrrol_Methylase_sf"/>
</dbReference>
<feature type="domain" description="Tetrapyrrole biosynthesis uroporphyrinogen III synthase" evidence="8">
    <location>
        <begin position="460"/>
        <end position="531"/>
    </location>
</feature>
<accession>A0A0S4QHJ2</accession>
<protein>
    <recommendedName>
        <fullName evidence="1">uroporphyrinogen-III C-methyltransferase</fullName>
        <ecNumber evidence="1">2.1.1.107</ecNumber>
    </recommendedName>
</protein>
<name>A0A0S4QHJ2_9ACTN</name>
<dbReference type="PANTHER" id="PTHR45790:SF3">
    <property type="entry name" value="S-ADENOSYL-L-METHIONINE-DEPENDENT UROPORPHYRINOGEN III METHYLTRANSFERASE, CHLOROPLASTIC"/>
    <property type="match status" value="1"/>
</dbReference>
<dbReference type="InterPro" id="IPR000878">
    <property type="entry name" value="4pyrrol_Mease"/>
</dbReference>
<feature type="domain" description="Tetrapyrrole methylase" evidence="7">
    <location>
        <begin position="46"/>
        <end position="256"/>
    </location>
</feature>
<dbReference type="SUPFAM" id="SSF69618">
    <property type="entry name" value="HemD-like"/>
    <property type="match status" value="1"/>
</dbReference>
<evidence type="ECO:0000256" key="2">
    <source>
        <dbReference type="ARBA" id="ARBA00022603"/>
    </source>
</evidence>
<dbReference type="InterPro" id="IPR014777">
    <property type="entry name" value="4pyrrole_Mease_sub1"/>
</dbReference>
<reference evidence="10" key="1">
    <citation type="submission" date="2015-11" db="EMBL/GenBank/DDBJ databases">
        <authorList>
            <person name="Varghese N."/>
        </authorList>
    </citation>
    <scope>NUCLEOTIDE SEQUENCE [LARGE SCALE GENOMIC DNA]</scope>
    <source>
        <strain evidence="10">DSM 45899</strain>
    </source>
</reference>
<dbReference type="Pfam" id="PF02602">
    <property type="entry name" value="HEM4"/>
    <property type="match status" value="1"/>
</dbReference>
<feature type="region of interest" description="Disordered" evidence="6">
    <location>
        <begin position="1"/>
        <end position="44"/>
    </location>
</feature>